<dbReference type="PATRIC" id="fig|1648404.4.peg.3018"/>
<organism evidence="3 4">
    <name type="scientific">Aurantiacibacter atlanticus</name>
    <dbReference type="NCBI Taxonomy" id="1648404"/>
    <lineage>
        <taxon>Bacteria</taxon>
        <taxon>Pseudomonadati</taxon>
        <taxon>Pseudomonadota</taxon>
        <taxon>Alphaproteobacteria</taxon>
        <taxon>Sphingomonadales</taxon>
        <taxon>Erythrobacteraceae</taxon>
        <taxon>Aurantiacibacter</taxon>
    </lineage>
</organism>
<dbReference type="Pfam" id="PF00582">
    <property type="entry name" value="Usp"/>
    <property type="match status" value="1"/>
</dbReference>
<dbReference type="InterPro" id="IPR006016">
    <property type="entry name" value="UspA"/>
</dbReference>
<accession>A0A0H4VF28</accession>
<dbReference type="CDD" id="cd00293">
    <property type="entry name" value="USP-like"/>
    <property type="match status" value="1"/>
</dbReference>
<keyword evidence="4" id="KW-1185">Reference proteome</keyword>
<evidence type="ECO:0000313" key="4">
    <source>
        <dbReference type="Proteomes" id="UP000059113"/>
    </source>
</evidence>
<proteinExistence type="inferred from homology"/>
<dbReference type="PANTHER" id="PTHR46268">
    <property type="entry name" value="STRESS RESPONSE PROTEIN NHAX"/>
    <property type="match status" value="1"/>
</dbReference>
<gene>
    <name evidence="3" type="ORF">CP97_14485</name>
</gene>
<name>A0A0H4VF28_9SPHN</name>
<sequence>MRTILLYIHDDDCFEARLQVALDLCRQYDGHLTCLQAVPYNQGIATDFYYPVVTQVVTDLREAAKEVRDQIEPRLASEDIAWDWIYSDGFASRQISRYAPLCELIVLGAHNQVGSAQHPSSLVSDVVSQVRAPILVVPASTKCLSLDALAVVAWNGSPEGAHALRAATSMLSRASQVQILTVREQQDAERPDLLPTDAAKYLARHGIEAEIVELASDGKLSTAEILSQAAEIRKAAYLVMGAFGHSRFRERILGGVTRDMLTNPKTPLLLSH</sequence>
<evidence type="ECO:0000313" key="3">
    <source>
        <dbReference type="EMBL" id="AKQ42975.1"/>
    </source>
</evidence>
<dbReference type="STRING" id="1648404.CP97_14485"/>
<dbReference type="Gene3D" id="3.40.50.12370">
    <property type="match status" value="1"/>
</dbReference>
<dbReference type="Proteomes" id="UP000059113">
    <property type="component" value="Chromosome"/>
</dbReference>
<dbReference type="RefSeq" id="WP_048886530.1">
    <property type="nucleotide sequence ID" value="NZ_CP011310.1"/>
</dbReference>
<protein>
    <submittedName>
        <fullName evidence="3">Universal stress protein family domain protein</fullName>
    </submittedName>
</protein>
<dbReference type="AlphaFoldDB" id="A0A0H4VF28"/>
<comment type="similarity">
    <text evidence="1">Belongs to the universal stress protein A family.</text>
</comment>
<evidence type="ECO:0000256" key="1">
    <source>
        <dbReference type="ARBA" id="ARBA00008791"/>
    </source>
</evidence>
<dbReference type="SUPFAM" id="SSF52402">
    <property type="entry name" value="Adenine nucleotide alpha hydrolases-like"/>
    <property type="match status" value="2"/>
</dbReference>
<reference evidence="4" key="2">
    <citation type="submission" date="2015-04" db="EMBL/GenBank/DDBJ databases">
        <title>The complete genome sequence of Erythrobacter sp. s21-N3.</title>
        <authorList>
            <person name="Zhuang L."/>
            <person name="Liu Y."/>
            <person name="Shao Z."/>
        </authorList>
    </citation>
    <scope>NUCLEOTIDE SEQUENCE [LARGE SCALE GENOMIC DNA]</scope>
    <source>
        <strain evidence="4">s21-N3</strain>
    </source>
</reference>
<dbReference type="OrthoDB" id="9804721at2"/>
<feature type="domain" description="UspA" evidence="2">
    <location>
        <begin position="151"/>
        <end position="270"/>
    </location>
</feature>
<dbReference type="KEGG" id="ery:CP97_14485"/>
<reference evidence="3 4" key="1">
    <citation type="journal article" date="2015" name="Int. J. Syst. Evol. Microbiol.">
        <title>Erythrobacter atlanticus sp. nov., a bacterium from ocean sediment able to degrade polycyclic aromatic hydrocarbons.</title>
        <authorList>
            <person name="Zhuang L."/>
            <person name="Liu Y."/>
            <person name="Wang L."/>
            <person name="Wang W."/>
            <person name="Shao Z."/>
        </authorList>
    </citation>
    <scope>NUCLEOTIDE SEQUENCE [LARGE SCALE GENOMIC DNA]</scope>
    <source>
        <strain evidence="4">s21-N3</strain>
    </source>
</reference>
<evidence type="ECO:0000259" key="2">
    <source>
        <dbReference type="Pfam" id="PF00582"/>
    </source>
</evidence>
<dbReference type="PANTHER" id="PTHR46268:SF15">
    <property type="entry name" value="UNIVERSAL STRESS PROTEIN HP_0031"/>
    <property type="match status" value="1"/>
</dbReference>
<dbReference type="EMBL" id="CP011310">
    <property type="protein sequence ID" value="AKQ42975.1"/>
    <property type="molecule type" value="Genomic_DNA"/>
</dbReference>